<keyword evidence="3" id="KW-1185">Reference proteome</keyword>
<evidence type="ECO:0000256" key="1">
    <source>
        <dbReference type="SAM" id="MobiDB-lite"/>
    </source>
</evidence>
<organism evidence="2 3">
    <name type="scientific">Byssothecium circinans</name>
    <dbReference type="NCBI Taxonomy" id="147558"/>
    <lineage>
        <taxon>Eukaryota</taxon>
        <taxon>Fungi</taxon>
        <taxon>Dikarya</taxon>
        <taxon>Ascomycota</taxon>
        <taxon>Pezizomycotina</taxon>
        <taxon>Dothideomycetes</taxon>
        <taxon>Pleosporomycetidae</taxon>
        <taxon>Pleosporales</taxon>
        <taxon>Massarineae</taxon>
        <taxon>Massarinaceae</taxon>
        <taxon>Byssothecium</taxon>
    </lineage>
</organism>
<evidence type="ECO:0000313" key="3">
    <source>
        <dbReference type="Proteomes" id="UP000800035"/>
    </source>
</evidence>
<dbReference type="AlphaFoldDB" id="A0A6A5UCV7"/>
<evidence type="ECO:0000313" key="2">
    <source>
        <dbReference type="EMBL" id="KAF1961582.1"/>
    </source>
</evidence>
<reference evidence="2" key="1">
    <citation type="journal article" date="2020" name="Stud. Mycol.">
        <title>101 Dothideomycetes genomes: a test case for predicting lifestyles and emergence of pathogens.</title>
        <authorList>
            <person name="Haridas S."/>
            <person name="Albert R."/>
            <person name="Binder M."/>
            <person name="Bloem J."/>
            <person name="Labutti K."/>
            <person name="Salamov A."/>
            <person name="Andreopoulos B."/>
            <person name="Baker S."/>
            <person name="Barry K."/>
            <person name="Bills G."/>
            <person name="Bluhm B."/>
            <person name="Cannon C."/>
            <person name="Castanera R."/>
            <person name="Culley D."/>
            <person name="Daum C."/>
            <person name="Ezra D."/>
            <person name="Gonzalez J."/>
            <person name="Henrissat B."/>
            <person name="Kuo A."/>
            <person name="Liang C."/>
            <person name="Lipzen A."/>
            <person name="Lutzoni F."/>
            <person name="Magnuson J."/>
            <person name="Mondo S."/>
            <person name="Nolan M."/>
            <person name="Ohm R."/>
            <person name="Pangilinan J."/>
            <person name="Park H.-J."/>
            <person name="Ramirez L."/>
            <person name="Alfaro M."/>
            <person name="Sun H."/>
            <person name="Tritt A."/>
            <person name="Yoshinaga Y."/>
            <person name="Zwiers L.-H."/>
            <person name="Turgeon B."/>
            <person name="Goodwin S."/>
            <person name="Spatafora J."/>
            <person name="Crous P."/>
            <person name="Grigoriev I."/>
        </authorList>
    </citation>
    <scope>NUCLEOTIDE SEQUENCE</scope>
    <source>
        <strain evidence="2">CBS 675.92</strain>
    </source>
</reference>
<proteinExistence type="predicted"/>
<feature type="compositionally biased region" description="Polar residues" evidence="1">
    <location>
        <begin position="7"/>
        <end position="19"/>
    </location>
</feature>
<feature type="region of interest" description="Disordered" evidence="1">
    <location>
        <begin position="1"/>
        <end position="25"/>
    </location>
</feature>
<gene>
    <name evidence="2" type="ORF">CC80DRAFT_194256</name>
</gene>
<sequence length="240" mass="26169">MWAGATDISNSTASHSFGTKANPHLHPHPISIMSILEHASRARMEPQPGRTLDNNSHCIHSELSATNCNNVPTSIVEAAGSPGATFLRCICLSADFHHLVHRSLIASSNFGRLRASARLWRTKYLVSHGTIIQHLLVVFPTTAPTPWAPSRLATQSVDATTLKRTARLGRAFSSIHFEPHLHGYAVDPAPRYRNSQMTVALTSDAAWYLSDATGPSVDLHCFVPWCRPRAIMALAAHNCG</sequence>
<dbReference type="Proteomes" id="UP000800035">
    <property type="component" value="Unassembled WGS sequence"/>
</dbReference>
<dbReference type="EMBL" id="ML976980">
    <property type="protein sequence ID" value="KAF1961582.1"/>
    <property type="molecule type" value="Genomic_DNA"/>
</dbReference>
<name>A0A6A5UCV7_9PLEO</name>
<accession>A0A6A5UCV7</accession>
<protein>
    <submittedName>
        <fullName evidence="2">Uncharacterized protein</fullName>
    </submittedName>
</protein>